<proteinExistence type="predicted"/>
<name>A0AAN8F557_TRICO</name>
<feature type="compositionally biased region" description="Basic and acidic residues" evidence="1">
    <location>
        <begin position="21"/>
        <end position="31"/>
    </location>
</feature>
<evidence type="ECO:0000313" key="2">
    <source>
        <dbReference type="EMBL" id="KAK5973391.1"/>
    </source>
</evidence>
<sequence length="60" mass="6831">MAVASIFMVIGFTYKRIQADRERRQRRERANQDQPGPRNDAAAAEAWPSDLPTVTRESPT</sequence>
<gene>
    <name evidence="2" type="ORF">GCK32_021923</name>
</gene>
<evidence type="ECO:0000256" key="1">
    <source>
        <dbReference type="SAM" id="MobiDB-lite"/>
    </source>
</evidence>
<keyword evidence="3" id="KW-1185">Reference proteome</keyword>
<comment type="caution">
    <text evidence="2">The sequence shown here is derived from an EMBL/GenBank/DDBJ whole genome shotgun (WGS) entry which is preliminary data.</text>
</comment>
<organism evidence="2 3">
    <name type="scientific">Trichostrongylus colubriformis</name>
    <name type="common">Black scour worm</name>
    <dbReference type="NCBI Taxonomy" id="6319"/>
    <lineage>
        <taxon>Eukaryota</taxon>
        <taxon>Metazoa</taxon>
        <taxon>Ecdysozoa</taxon>
        <taxon>Nematoda</taxon>
        <taxon>Chromadorea</taxon>
        <taxon>Rhabditida</taxon>
        <taxon>Rhabditina</taxon>
        <taxon>Rhabditomorpha</taxon>
        <taxon>Strongyloidea</taxon>
        <taxon>Trichostrongylidae</taxon>
        <taxon>Trichostrongylus</taxon>
    </lineage>
</organism>
<protein>
    <submittedName>
        <fullName evidence="2">Uncharacterized protein</fullName>
    </submittedName>
</protein>
<feature type="non-terminal residue" evidence="2">
    <location>
        <position position="60"/>
    </location>
</feature>
<feature type="region of interest" description="Disordered" evidence="1">
    <location>
        <begin position="21"/>
        <end position="60"/>
    </location>
</feature>
<dbReference type="Proteomes" id="UP001331761">
    <property type="component" value="Unassembled WGS sequence"/>
</dbReference>
<reference evidence="2 3" key="1">
    <citation type="submission" date="2019-10" db="EMBL/GenBank/DDBJ databases">
        <title>Assembly and Annotation for the nematode Trichostrongylus colubriformis.</title>
        <authorList>
            <person name="Martin J."/>
        </authorList>
    </citation>
    <scope>NUCLEOTIDE SEQUENCE [LARGE SCALE GENOMIC DNA]</scope>
    <source>
        <strain evidence="2">G859</strain>
        <tissue evidence="2">Whole worm</tissue>
    </source>
</reference>
<evidence type="ECO:0000313" key="3">
    <source>
        <dbReference type="Proteomes" id="UP001331761"/>
    </source>
</evidence>
<dbReference type="EMBL" id="WIXE01015548">
    <property type="protein sequence ID" value="KAK5973391.1"/>
    <property type="molecule type" value="Genomic_DNA"/>
</dbReference>
<dbReference type="AlphaFoldDB" id="A0AAN8F557"/>
<accession>A0AAN8F557</accession>